<evidence type="ECO:0000256" key="1">
    <source>
        <dbReference type="ARBA" id="ARBA00010203"/>
    </source>
</evidence>
<sequence>MPKSNKSSIFSPYYHQNYGAIYLGDSLELIKHIEDNSINLILTSPPFALARKKEYGNESADKYIEWFLPFAYEFKKKLTDNGSFVLDLGGAYLPGNPVRSIYQYELLVRLCKEVGFFLAQEFYHYNPARLPTPAEWVTIRRIRVKDSVNVVWWLSKTPNPKADNRQVLKPYSQSMKQLLKNGYQAKIRPSGHDISDKFQKDNQGAIPPNLLEIANTESNSAYLRRCKVAGIKPHPARFPQAFAEFFIKFLTERDDIVLDPFAGSNTTGFVAEVLQRRWFAFEINEDYVRGSIYRFHQVEDEA</sequence>
<dbReference type="SUPFAM" id="SSF53335">
    <property type="entry name" value="S-adenosyl-L-methionine-dependent methyltransferases"/>
    <property type="match status" value="1"/>
</dbReference>
<comment type="caution">
    <text evidence="10">The sequence shown here is derived from an EMBL/GenBank/DDBJ whole genome shotgun (WGS) entry which is preliminary data.</text>
</comment>
<dbReference type="Gene3D" id="3.40.50.150">
    <property type="entry name" value="Vaccinia Virus protein VP39"/>
    <property type="match status" value="2"/>
</dbReference>
<dbReference type="InterPro" id="IPR001091">
    <property type="entry name" value="RM_Methyltransferase"/>
</dbReference>
<accession>A0ABR8AGE0</accession>
<protein>
    <recommendedName>
        <fullName evidence="8">Methyltransferase</fullName>
        <ecNumber evidence="8">2.1.1.-</ecNumber>
    </recommendedName>
</protein>
<gene>
    <name evidence="10" type="ORF">H6G24_27115</name>
</gene>
<evidence type="ECO:0000313" key="10">
    <source>
        <dbReference type="EMBL" id="MBD2199107.1"/>
    </source>
</evidence>
<reference evidence="10 11" key="1">
    <citation type="journal article" date="2020" name="ISME J.">
        <title>Comparative genomics reveals insights into cyanobacterial evolution and habitat adaptation.</title>
        <authorList>
            <person name="Chen M.Y."/>
            <person name="Teng W.K."/>
            <person name="Zhao L."/>
            <person name="Hu C.X."/>
            <person name="Zhou Y.K."/>
            <person name="Han B.P."/>
            <person name="Song L.R."/>
            <person name="Shu W.S."/>
        </authorList>
    </citation>
    <scope>NUCLEOTIDE SEQUENCE [LARGE SCALE GENOMIC DNA]</scope>
    <source>
        <strain evidence="10 11">FACHB-288</strain>
    </source>
</reference>
<feature type="domain" description="DNA methylase N-4/N-6" evidence="9">
    <location>
        <begin position="38"/>
        <end position="289"/>
    </location>
</feature>
<dbReference type="InterPro" id="IPR002941">
    <property type="entry name" value="DNA_methylase_N4/N6"/>
</dbReference>
<dbReference type="PROSITE" id="PS00093">
    <property type="entry name" value="N4_MTASE"/>
    <property type="match status" value="1"/>
</dbReference>
<evidence type="ECO:0000313" key="11">
    <source>
        <dbReference type="Proteomes" id="UP000658514"/>
    </source>
</evidence>
<keyword evidence="11" id="KW-1185">Reference proteome</keyword>
<dbReference type="EMBL" id="JACJQH010000053">
    <property type="protein sequence ID" value="MBD2199107.1"/>
    <property type="molecule type" value="Genomic_DNA"/>
</dbReference>
<evidence type="ECO:0000259" key="9">
    <source>
        <dbReference type="Pfam" id="PF01555"/>
    </source>
</evidence>
<dbReference type="EC" id="2.1.1.-" evidence="8"/>
<proteinExistence type="inferred from homology"/>
<evidence type="ECO:0000256" key="3">
    <source>
        <dbReference type="ARBA" id="ARBA00022679"/>
    </source>
</evidence>
<keyword evidence="6" id="KW-0238">DNA-binding</keyword>
<dbReference type="Proteomes" id="UP000658514">
    <property type="component" value="Unassembled WGS sequence"/>
</dbReference>
<name>A0ABR8AGE0_9CYAN</name>
<keyword evidence="2" id="KW-0489">Methyltransferase</keyword>
<evidence type="ECO:0000256" key="4">
    <source>
        <dbReference type="ARBA" id="ARBA00022691"/>
    </source>
</evidence>
<dbReference type="InterPro" id="IPR017985">
    <property type="entry name" value="MeTrfase_CN4_CS"/>
</dbReference>
<organism evidence="10 11">
    <name type="scientific">Calothrix parietina FACHB-288</name>
    <dbReference type="NCBI Taxonomy" id="2692896"/>
    <lineage>
        <taxon>Bacteria</taxon>
        <taxon>Bacillati</taxon>
        <taxon>Cyanobacteriota</taxon>
        <taxon>Cyanophyceae</taxon>
        <taxon>Nostocales</taxon>
        <taxon>Calotrichaceae</taxon>
        <taxon>Calothrix</taxon>
    </lineage>
</organism>
<dbReference type="Pfam" id="PF01555">
    <property type="entry name" value="N6_N4_Mtase"/>
    <property type="match status" value="1"/>
</dbReference>
<comment type="similarity">
    <text evidence="1">Belongs to the N(4)/N(6)-methyltransferase family. N(4) subfamily.</text>
</comment>
<evidence type="ECO:0000256" key="2">
    <source>
        <dbReference type="ARBA" id="ARBA00022603"/>
    </source>
</evidence>
<evidence type="ECO:0000256" key="8">
    <source>
        <dbReference type="RuleBase" id="RU362026"/>
    </source>
</evidence>
<dbReference type="InterPro" id="IPR029063">
    <property type="entry name" value="SAM-dependent_MTases_sf"/>
</dbReference>
<comment type="catalytic activity">
    <reaction evidence="7">
        <text>a 2'-deoxycytidine in DNA + S-adenosyl-L-methionine = an N(4)-methyl-2'-deoxycytidine in DNA + S-adenosyl-L-homocysteine + H(+)</text>
        <dbReference type="Rhea" id="RHEA:16857"/>
        <dbReference type="Rhea" id="RHEA-COMP:11369"/>
        <dbReference type="Rhea" id="RHEA-COMP:13674"/>
        <dbReference type="ChEBI" id="CHEBI:15378"/>
        <dbReference type="ChEBI" id="CHEBI:57856"/>
        <dbReference type="ChEBI" id="CHEBI:59789"/>
        <dbReference type="ChEBI" id="CHEBI:85452"/>
        <dbReference type="ChEBI" id="CHEBI:137933"/>
        <dbReference type="EC" id="2.1.1.113"/>
    </reaction>
</comment>
<evidence type="ECO:0000256" key="6">
    <source>
        <dbReference type="ARBA" id="ARBA00023125"/>
    </source>
</evidence>
<dbReference type="PRINTS" id="PR00508">
    <property type="entry name" value="S21N4MTFRASE"/>
</dbReference>
<keyword evidence="3" id="KW-0808">Transferase</keyword>
<evidence type="ECO:0000256" key="7">
    <source>
        <dbReference type="ARBA" id="ARBA00049120"/>
    </source>
</evidence>
<keyword evidence="4" id="KW-0949">S-adenosyl-L-methionine</keyword>
<keyword evidence="5" id="KW-0680">Restriction system</keyword>
<evidence type="ECO:0000256" key="5">
    <source>
        <dbReference type="ARBA" id="ARBA00022747"/>
    </source>
</evidence>